<accession>A0A6B9QQY2</accession>
<sequence length="552" mass="63620">MFSTREAFATNDELVRQQEITDVVLYGKSPTTFIRKKAAAIYGHKAINIIAHAKILQSIDHILTFITSDDDLHDLATQERIRSYLRSENLKLGTPIMLHKKLPILTLQPEPIPSYPMLLDTDIISPVNIADFEYMCFENRIRFRYLQGTKFATYMYQNLLHYLNAKTSDELIGNESWQAQFTILIERTNYSDYVATQAFYDDSVAYRGIIYDTSFVPKYDVRNLTPQDPINSRTSDDQMINYYYSLNERVTTKVPMHMIGIFLTFPFKNGHYIRPTCEIVHLKLKTYNTLKSSRIIITNLCDMYDVESAIESAARSIPLDDVIYHAVYSKNLKEQSIALLILRRLVGDTLTIGDERINIPTEINVLSWSKHSCSKKTLILPPIVPHKSSQIYLELVQDIASSCGNKLSASLICHKYFIPEMHISEIYANLKSDAEKYILLLLVLQEYRMEMYKYALKQLNPVFGNSEIDLSKYAQNNRLYLDTLITDRLDTMSEPLLLPSDVSSNINACTPYSCLELYEFTNPQLNELAKYGDVTLDQNQLARFIALMVYNK</sequence>
<evidence type="ECO:0000313" key="1">
    <source>
        <dbReference type="EMBL" id="QHG11264.1"/>
    </source>
</evidence>
<organism evidence="1">
    <name type="scientific">Oryctes rhinoceros nudivirus</name>
    <dbReference type="NCBI Taxonomy" id="92521"/>
    <lineage>
        <taxon>Viruses</taxon>
        <taxon>Viruses incertae sedis</taxon>
        <taxon>Naldaviricetes</taxon>
        <taxon>Lefavirales</taxon>
        <taxon>Nudiviridae</taxon>
        <taxon>Alphanudivirus</taxon>
        <taxon>Alphanudivirus oryrhinocerotis</taxon>
    </lineage>
</organism>
<proteinExistence type="predicted"/>
<protein>
    <submittedName>
        <fullName evidence="1">GrBNV_gp76-like protein</fullName>
    </submittedName>
</protein>
<name>A0A6B9QQY2_9VIRU</name>
<gene>
    <name evidence="1" type="ORF">SI_OrNV_gp025</name>
</gene>
<reference evidence="1" key="1">
    <citation type="journal article" date="2020" name="J. ISSAAS">
        <title>Complete genome sequence of Oryctes rhinoceros Nudivirus isolated from Coconut Rhinoceros Beetle in the Solomon Islands.</title>
        <authorList>
            <person name="Etebari K."/>
            <person name="Filipovic I."/>
            <person name="Rasic G."/>
            <person name="Devine G.J."/>
            <person name="Tsatsia H."/>
            <person name="Furlong M.J."/>
        </authorList>
    </citation>
    <scope>NUCLEOTIDE SEQUENCE</scope>
    <source>
        <strain evidence="1">Solomon Islands</strain>
    </source>
</reference>
<dbReference type="EMBL" id="MN623374">
    <property type="protein sequence ID" value="QHG11264.1"/>
    <property type="molecule type" value="Genomic_DNA"/>
</dbReference>